<evidence type="ECO:0000256" key="6">
    <source>
        <dbReference type="ARBA" id="ARBA00022989"/>
    </source>
</evidence>
<dbReference type="PANTHER" id="PTHR11795:SF445">
    <property type="entry name" value="AMINO ACID ABC TRANSPORTER PERMEASE PROTEIN"/>
    <property type="match status" value="1"/>
</dbReference>
<dbReference type="InterPro" id="IPR052157">
    <property type="entry name" value="BCAA_transport_permease"/>
</dbReference>
<evidence type="ECO:0000256" key="5">
    <source>
        <dbReference type="ARBA" id="ARBA00022970"/>
    </source>
</evidence>
<dbReference type="GO" id="GO:0022857">
    <property type="term" value="F:transmembrane transporter activity"/>
    <property type="evidence" value="ECO:0007669"/>
    <property type="project" value="InterPro"/>
</dbReference>
<feature type="transmembrane region" description="Helical" evidence="9">
    <location>
        <begin position="142"/>
        <end position="159"/>
    </location>
</feature>
<feature type="transmembrane region" description="Helical" evidence="9">
    <location>
        <begin position="224"/>
        <end position="249"/>
    </location>
</feature>
<dbReference type="GO" id="GO:0005886">
    <property type="term" value="C:plasma membrane"/>
    <property type="evidence" value="ECO:0007669"/>
    <property type="project" value="UniProtKB-SubCell"/>
</dbReference>
<dbReference type="Pfam" id="PF02653">
    <property type="entry name" value="BPD_transp_2"/>
    <property type="match status" value="1"/>
</dbReference>
<comment type="similarity">
    <text evidence="8">Belongs to the binding-protein-dependent transport system permease family. LivHM subfamily.</text>
</comment>
<evidence type="ECO:0000313" key="10">
    <source>
        <dbReference type="EMBL" id="VYT19490.1"/>
    </source>
</evidence>
<feature type="transmembrane region" description="Helical" evidence="9">
    <location>
        <begin position="64"/>
        <end position="85"/>
    </location>
</feature>
<dbReference type="InterPro" id="IPR001851">
    <property type="entry name" value="ABC_transp_permease"/>
</dbReference>
<protein>
    <submittedName>
        <fullName evidence="10">High-affinity branched-chain amino acid transport system permease protein LivH</fullName>
    </submittedName>
</protein>
<comment type="subcellular location">
    <subcellularLocation>
        <location evidence="1">Cell membrane</location>
        <topology evidence="1">Multi-pass membrane protein</topology>
    </subcellularLocation>
</comment>
<evidence type="ECO:0000256" key="7">
    <source>
        <dbReference type="ARBA" id="ARBA00023136"/>
    </source>
</evidence>
<dbReference type="GeneID" id="23114860"/>
<keyword evidence="3" id="KW-1003">Cell membrane</keyword>
<evidence type="ECO:0000256" key="2">
    <source>
        <dbReference type="ARBA" id="ARBA00022448"/>
    </source>
</evidence>
<keyword evidence="7 9" id="KW-0472">Membrane</keyword>
<dbReference type="RefSeq" id="WP_002566931.1">
    <property type="nucleotide sequence ID" value="NZ_BAABXO010000002.1"/>
</dbReference>
<dbReference type="CDD" id="cd06582">
    <property type="entry name" value="TM_PBP1_LivH_like"/>
    <property type="match status" value="1"/>
</dbReference>
<keyword evidence="6 9" id="KW-1133">Transmembrane helix</keyword>
<evidence type="ECO:0000256" key="4">
    <source>
        <dbReference type="ARBA" id="ARBA00022692"/>
    </source>
</evidence>
<feature type="transmembrane region" description="Helical" evidence="9">
    <location>
        <begin position="189"/>
        <end position="212"/>
    </location>
</feature>
<evidence type="ECO:0000256" key="9">
    <source>
        <dbReference type="SAM" id="Phobius"/>
    </source>
</evidence>
<proteinExistence type="inferred from homology"/>
<evidence type="ECO:0000256" key="8">
    <source>
        <dbReference type="ARBA" id="ARBA00037998"/>
    </source>
</evidence>
<dbReference type="PANTHER" id="PTHR11795">
    <property type="entry name" value="BRANCHED-CHAIN AMINO ACID TRANSPORT SYSTEM PERMEASE PROTEIN LIVH"/>
    <property type="match status" value="1"/>
</dbReference>
<sequence length="286" mass="30622">MSMFMQALFEGIINGSTLALVAMGIALVWGVMGILSFTQGEFLMIAMFCSFYLNLYFGLDPIVSLPICMAIMFGIGFIVYKLIIARALRGPVLSQRLITFALSMVLVNLALLLFSGDFKTIPEVAISGSIDLGFMVLSKQKIVPFVISVCVAGFMFLFLNKTRTGKAIRATSMNKTAAGLVGINPEKTYALAFGLSAAIAGAAGCALTYFYYIYPNVGANFQLFGFIAVVMGGFGSIPGAFFGGLIMGLADSFTGVYMNTAFKYVGICVVFLLLVQFKPKGLFGGK</sequence>
<organism evidence="10">
    <name type="scientific">Enterocloster bolteae</name>
    <dbReference type="NCBI Taxonomy" id="208479"/>
    <lineage>
        <taxon>Bacteria</taxon>
        <taxon>Bacillati</taxon>
        <taxon>Bacillota</taxon>
        <taxon>Clostridia</taxon>
        <taxon>Lachnospirales</taxon>
        <taxon>Lachnospiraceae</taxon>
        <taxon>Enterocloster</taxon>
    </lineage>
</organism>
<dbReference type="EMBL" id="CACRTF010000011">
    <property type="protein sequence ID" value="VYT19490.1"/>
    <property type="molecule type" value="Genomic_DNA"/>
</dbReference>
<reference evidence="10" key="1">
    <citation type="submission" date="2019-11" db="EMBL/GenBank/DDBJ databases">
        <authorList>
            <person name="Feng L."/>
        </authorList>
    </citation>
    <scope>NUCLEOTIDE SEQUENCE</scope>
    <source>
        <strain evidence="10">CbolteaeLFYP116</strain>
    </source>
</reference>
<keyword evidence="2" id="KW-0813">Transport</keyword>
<dbReference type="GO" id="GO:0006865">
    <property type="term" value="P:amino acid transport"/>
    <property type="evidence" value="ECO:0007669"/>
    <property type="project" value="UniProtKB-KW"/>
</dbReference>
<feature type="transmembrane region" description="Helical" evidence="9">
    <location>
        <begin position="97"/>
        <end position="114"/>
    </location>
</feature>
<keyword evidence="4 9" id="KW-0812">Transmembrane</keyword>
<keyword evidence="5" id="KW-0029">Amino-acid transport</keyword>
<dbReference type="KEGG" id="cbol:CGC65_28255"/>
<evidence type="ECO:0000256" key="1">
    <source>
        <dbReference type="ARBA" id="ARBA00004651"/>
    </source>
</evidence>
<evidence type="ECO:0000256" key="3">
    <source>
        <dbReference type="ARBA" id="ARBA00022475"/>
    </source>
</evidence>
<accession>A0A6N2UP62</accession>
<gene>
    <name evidence="10" type="primary">livH_2</name>
    <name evidence="10" type="ORF">CBLFYP116_02269</name>
</gene>
<dbReference type="AlphaFoldDB" id="A0A6N2UP62"/>
<feature type="transmembrane region" description="Helical" evidence="9">
    <location>
        <begin position="12"/>
        <end position="35"/>
    </location>
</feature>
<name>A0A6N2UP62_9FIRM</name>
<feature type="transmembrane region" description="Helical" evidence="9">
    <location>
        <begin position="261"/>
        <end position="277"/>
    </location>
</feature>